<dbReference type="RefSeq" id="WP_231959175.1">
    <property type="nucleotide sequence ID" value="NZ_LT629776.1"/>
</dbReference>
<protein>
    <submittedName>
        <fullName evidence="4">Uncharacterized protein</fullName>
    </submittedName>
</protein>
<feature type="transmembrane region" description="Helical" evidence="3">
    <location>
        <begin position="34"/>
        <end position="55"/>
    </location>
</feature>
<feature type="compositionally biased region" description="Low complexity" evidence="2">
    <location>
        <begin position="9"/>
        <end position="23"/>
    </location>
</feature>
<evidence type="ECO:0000256" key="2">
    <source>
        <dbReference type="SAM" id="MobiDB-lite"/>
    </source>
</evidence>
<reference evidence="4 5" key="1">
    <citation type="submission" date="2016-10" db="EMBL/GenBank/DDBJ databases">
        <authorList>
            <person name="de Groot N.N."/>
        </authorList>
    </citation>
    <scope>NUCLEOTIDE SEQUENCE [LARGE SCALE GENOMIC DNA]</scope>
    <source>
        <strain evidence="4 5">DSM 22126</strain>
    </source>
</reference>
<keyword evidence="3" id="KW-0472">Membrane</keyword>
<evidence type="ECO:0000313" key="4">
    <source>
        <dbReference type="EMBL" id="SDS61273.1"/>
    </source>
</evidence>
<feature type="coiled-coil region" evidence="1">
    <location>
        <begin position="78"/>
        <end position="119"/>
    </location>
</feature>
<gene>
    <name evidence="4" type="ORF">SAMN04489860_1943</name>
</gene>
<keyword evidence="1" id="KW-0175">Coiled coil</keyword>
<keyword evidence="3" id="KW-0812">Transmembrane</keyword>
<keyword evidence="3" id="KW-1133">Transmembrane helix</keyword>
<evidence type="ECO:0000313" key="5">
    <source>
        <dbReference type="Proteomes" id="UP000185663"/>
    </source>
</evidence>
<proteinExistence type="predicted"/>
<accession>A0A1H1TM05</accession>
<feature type="region of interest" description="Disordered" evidence="2">
    <location>
        <begin position="1"/>
        <end position="26"/>
    </location>
</feature>
<organism evidence="4 5">
    <name type="scientific">Paraoerskovia marina</name>
    <dbReference type="NCBI Taxonomy" id="545619"/>
    <lineage>
        <taxon>Bacteria</taxon>
        <taxon>Bacillati</taxon>
        <taxon>Actinomycetota</taxon>
        <taxon>Actinomycetes</taxon>
        <taxon>Micrococcales</taxon>
        <taxon>Cellulomonadaceae</taxon>
        <taxon>Paraoerskovia</taxon>
    </lineage>
</organism>
<dbReference type="EMBL" id="LT629776">
    <property type="protein sequence ID" value="SDS61273.1"/>
    <property type="molecule type" value="Genomic_DNA"/>
</dbReference>
<dbReference type="AlphaFoldDB" id="A0A1H1TM05"/>
<sequence length="196" mass="21175">MSLPPSLPPNESLSTSSVPAPATGRGGARRGWVVATWLLLATLLLVSALAAYLWVTTARWQESSAGWEADARELGQQVAQLDESLTGATAELEQARGQLTTAQDRITELADEKAQLGDENVVSQQYLDYQERVSDAAGTVATALDRCIDAQAQLIGYLEDRDSYDPDDLDRFADDVDDLCQSATDANAQLQTELTE</sequence>
<dbReference type="eggNOG" id="ENOG5033DFN">
    <property type="taxonomic scope" value="Bacteria"/>
</dbReference>
<evidence type="ECO:0000256" key="1">
    <source>
        <dbReference type="SAM" id="Coils"/>
    </source>
</evidence>
<dbReference type="STRING" id="545619.SAMN04489860_1943"/>
<keyword evidence="5" id="KW-1185">Reference proteome</keyword>
<dbReference type="Proteomes" id="UP000185663">
    <property type="component" value="Chromosome I"/>
</dbReference>
<name>A0A1H1TM05_9CELL</name>
<evidence type="ECO:0000256" key="3">
    <source>
        <dbReference type="SAM" id="Phobius"/>
    </source>
</evidence>